<dbReference type="Gene3D" id="3.40.50.720">
    <property type="entry name" value="NAD(P)-binding Rossmann-like Domain"/>
    <property type="match status" value="1"/>
</dbReference>
<dbReference type="PANTHER" id="PTHR43000">
    <property type="entry name" value="DTDP-D-GLUCOSE 4,6-DEHYDRATASE-RELATED"/>
    <property type="match status" value="1"/>
</dbReference>
<gene>
    <name evidence="2" type="ORF">METZ01_LOCUS80439</name>
</gene>
<organism evidence="2">
    <name type="scientific">marine metagenome</name>
    <dbReference type="NCBI Taxonomy" id="408172"/>
    <lineage>
        <taxon>unclassified sequences</taxon>
        <taxon>metagenomes</taxon>
        <taxon>ecological metagenomes</taxon>
    </lineage>
</organism>
<feature type="domain" description="NAD(P)-binding" evidence="1">
    <location>
        <begin position="4"/>
        <end position="303"/>
    </location>
</feature>
<feature type="non-terminal residue" evidence="2">
    <location>
        <position position="310"/>
    </location>
</feature>
<dbReference type="AlphaFoldDB" id="A0A381UHD7"/>
<dbReference type="SUPFAM" id="SSF51735">
    <property type="entry name" value="NAD(P)-binding Rossmann-fold domains"/>
    <property type="match status" value="1"/>
</dbReference>
<dbReference type="InterPro" id="IPR016040">
    <property type="entry name" value="NAD(P)-bd_dom"/>
</dbReference>
<evidence type="ECO:0000259" key="1">
    <source>
        <dbReference type="Pfam" id="PF16363"/>
    </source>
</evidence>
<name>A0A381UHD7_9ZZZZ</name>
<dbReference type="InterPro" id="IPR036291">
    <property type="entry name" value="NAD(P)-bd_dom_sf"/>
</dbReference>
<reference evidence="2" key="1">
    <citation type="submission" date="2018-05" db="EMBL/GenBank/DDBJ databases">
        <authorList>
            <person name="Lanie J.A."/>
            <person name="Ng W.-L."/>
            <person name="Kazmierczak K.M."/>
            <person name="Andrzejewski T.M."/>
            <person name="Davidsen T.M."/>
            <person name="Wayne K.J."/>
            <person name="Tettelin H."/>
            <person name="Glass J.I."/>
            <person name="Rusch D."/>
            <person name="Podicherti R."/>
            <person name="Tsui H.-C.T."/>
            <person name="Winkler M.E."/>
        </authorList>
    </citation>
    <scope>NUCLEOTIDE SEQUENCE</scope>
</reference>
<evidence type="ECO:0000313" key="2">
    <source>
        <dbReference type="EMBL" id="SVA27585.1"/>
    </source>
</evidence>
<feature type="non-terminal residue" evidence="2">
    <location>
        <position position="1"/>
    </location>
</feature>
<dbReference type="Pfam" id="PF16363">
    <property type="entry name" value="GDP_Man_Dehyd"/>
    <property type="match status" value="1"/>
</dbReference>
<dbReference type="EMBL" id="UINC01006447">
    <property type="protein sequence ID" value="SVA27585.1"/>
    <property type="molecule type" value="Genomic_DNA"/>
</dbReference>
<protein>
    <recommendedName>
        <fullName evidence="1">NAD(P)-binding domain-containing protein</fullName>
    </recommendedName>
</protein>
<proteinExistence type="predicted"/>
<sequence>MKILITGGIGFIGSHLVDLLLQENHKIIVLTKSYSKKKNISHIHDKIKVEKVDVTNHRKLSTVIGRHKPDVIIHLAGITSHSKSFEKPFDDIDQNAKSTLFILEKLRQMNHKCRFVLGSSFIVVGKPDKLPVDEKTPCWPTTIYGTNRLASEHYCKIYHEVYGLDTVIFRITNSFGPREQVIPTKNAVNFLIHEAFKGNKLTIFKKGKFFRDLIYISDVISGIKTIMTKGKSGDLYWISSGKKTWFYQLGELLEQLTEAKVKFVKTPKYTKKVDVGNFVVNNSKLKSLGWKPKVNLNAGIEKTLEYFKLH</sequence>
<accession>A0A381UHD7</accession>